<organism evidence="5 6">
    <name type="scientific">Alternaria atra</name>
    <dbReference type="NCBI Taxonomy" id="119953"/>
    <lineage>
        <taxon>Eukaryota</taxon>
        <taxon>Fungi</taxon>
        <taxon>Dikarya</taxon>
        <taxon>Ascomycota</taxon>
        <taxon>Pezizomycotina</taxon>
        <taxon>Dothideomycetes</taxon>
        <taxon>Pleosporomycetidae</taxon>
        <taxon>Pleosporales</taxon>
        <taxon>Pleosporineae</taxon>
        <taxon>Pleosporaceae</taxon>
        <taxon>Alternaria</taxon>
        <taxon>Alternaria sect. Ulocladioides</taxon>
    </lineage>
</organism>
<protein>
    <recommendedName>
        <fullName evidence="4">Enoyl reductase (ER) domain-containing protein</fullName>
    </recommendedName>
</protein>
<sequence>MPDETKTRIQKLANAAQISFAERALLKDRNRFLFKINNEAKARRSTRSIVLGKAKVMSFEDLEEAKVRRAAKDKAAAQKGQCGRKRKEPAKLPEIFKAASNSGDDIAGFVHAVGTNVYEFKPGDRVAAFHEMMKPGGSYAEYAVAWQYMTSHIPDNLSFEEASTIPLAGLTAVVGNYIRLGLPEPWKPAAEKVPFLVYGAASAVGAFAIKLARLSNIHPIIGVAGRGIPYAESLIDKTKGDVIIDYRNGNEAVVAGIKDALENAGASDIYHAFDAVSDKGSHTDVVAVLAPEGQVTYVFPLEQTAPPGFSYPKTYKSAQFSNVGDAYGENRQQGFMYLRWLFRMVMEGKFTAHPHEVVPGGLAGVSQGLQNLKAGKASAVKYVYKVPDTEGAGQD</sequence>
<dbReference type="Pfam" id="PF08240">
    <property type="entry name" value="ADH_N"/>
    <property type="match status" value="1"/>
</dbReference>
<dbReference type="CDD" id="cd08249">
    <property type="entry name" value="enoyl_reductase_like"/>
    <property type="match status" value="1"/>
</dbReference>
<dbReference type="PANTHER" id="PTHR45348">
    <property type="entry name" value="HYPOTHETICAL OXIDOREDUCTASE (EUROFUNG)"/>
    <property type="match status" value="1"/>
</dbReference>
<dbReference type="Gene3D" id="3.90.180.10">
    <property type="entry name" value="Medium-chain alcohol dehydrogenases, catalytic domain"/>
    <property type="match status" value="1"/>
</dbReference>
<reference evidence="5" key="1">
    <citation type="submission" date="2021-05" db="EMBL/GenBank/DDBJ databases">
        <authorList>
            <person name="Stam R."/>
        </authorList>
    </citation>
    <scope>NUCLEOTIDE SEQUENCE</scope>
    <source>
        <strain evidence="5">CS162</strain>
    </source>
</reference>
<evidence type="ECO:0000259" key="4">
    <source>
        <dbReference type="SMART" id="SM00829"/>
    </source>
</evidence>
<comment type="subunit">
    <text evidence="2">Monomer.</text>
</comment>
<comment type="similarity">
    <text evidence="1">Belongs to the zinc-containing alcohol dehydrogenase family.</text>
</comment>
<dbReference type="InterPro" id="IPR020843">
    <property type="entry name" value="ER"/>
</dbReference>
<dbReference type="Gene3D" id="3.40.50.720">
    <property type="entry name" value="NAD(P)-binding Rossmann-like Domain"/>
    <property type="match status" value="1"/>
</dbReference>
<dbReference type="InterPro" id="IPR013154">
    <property type="entry name" value="ADH-like_N"/>
</dbReference>
<dbReference type="RefSeq" id="XP_043172960.1">
    <property type="nucleotide sequence ID" value="XM_043317025.1"/>
</dbReference>
<dbReference type="EMBL" id="CAJRGZ010000023">
    <property type="protein sequence ID" value="CAG5179650.1"/>
    <property type="molecule type" value="Genomic_DNA"/>
</dbReference>
<dbReference type="GO" id="GO:0016651">
    <property type="term" value="F:oxidoreductase activity, acting on NAD(P)H"/>
    <property type="evidence" value="ECO:0007669"/>
    <property type="project" value="InterPro"/>
</dbReference>
<name>A0A8J2N3M0_9PLEO</name>
<dbReference type="InterPro" id="IPR047122">
    <property type="entry name" value="Trans-enoyl_RdTase-like"/>
</dbReference>
<evidence type="ECO:0000313" key="5">
    <source>
        <dbReference type="EMBL" id="CAG5179650.1"/>
    </source>
</evidence>
<dbReference type="SUPFAM" id="SSF51735">
    <property type="entry name" value="NAD(P)-binding Rossmann-fold domains"/>
    <property type="match status" value="1"/>
</dbReference>
<dbReference type="InterPro" id="IPR036291">
    <property type="entry name" value="NAD(P)-bd_dom_sf"/>
</dbReference>
<evidence type="ECO:0000256" key="1">
    <source>
        <dbReference type="ARBA" id="ARBA00008072"/>
    </source>
</evidence>
<dbReference type="GeneID" id="67021608"/>
<dbReference type="SUPFAM" id="SSF50129">
    <property type="entry name" value="GroES-like"/>
    <property type="match status" value="1"/>
</dbReference>
<dbReference type="OrthoDB" id="3233595at2759"/>
<dbReference type="AlphaFoldDB" id="A0A8J2N3M0"/>
<accession>A0A8J2N3M0</accession>
<dbReference type="SMART" id="SM00829">
    <property type="entry name" value="PKS_ER"/>
    <property type="match status" value="1"/>
</dbReference>
<evidence type="ECO:0000313" key="6">
    <source>
        <dbReference type="Proteomes" id="UP000676310"/>
    </source>
</evidence>
<keyword evidence="6" id="KW-1185">Reference proteome</keyword>
<dbReference type="Proteomes" id="UP000676310">
    <property type="component" value="Unassembled WGS sequence"/>
</dbReference>
<keyword evidence="3" id="KW-0560">Oxidoreductase</keyword>
<evidence type="ECO:0000256" key="2">
    <source>
        <dbReference type="ARBA" id="ARBA00011245"/>
    </source>
</evidence>
<dbReference type="InterPro" id="IPR011032">
    <property type="entry name" value="GroES-like_sf"/>
</dbReference>
<gene>
    <name evidence="5" type="ORF">ALTATR162_LOCUS9392</name>
</gene>
<dbReference type="PANTHER" id="PTHR45348:SF5">
    <property type="entry name" value="OXIDOREDUCTASE, PUTATIVE (AFU_ORTHOLOGUE AFUA_8G01420)-RELATED"/>
    <property type="match status" value="1"/>
</dbReference>
<feature type="domain" description="Enoyl reductase (ER)" evidence="4">
    <location>
        <begin position="44"/>
        <end position="380"/>
    </location>
</feature>
<proteinExistence type="inferred from homology"/>
<comment type="caution">
    <text evidence="5">The sequence shown here is derived from an EMBL/GenBank/DDBJ whole genome shotgun (WGS) entry which is preliminary data.</text>
</comment>
<evidence type="ECO:0000256" key="3">
    <source>
        <dbReference type="ARBA" id="ARBA00023002"/>
    </source>
</evidence>